<organism evidence="2 3">
    <name type="scientific">Ignelater luminosus</name>
    <name type="common">Cucubano</name>
    <name type="synonym">Pyrophorus luminosus</name>
    <dbReference type="NCBI Taxonomy" id="2038154"/>
    <lineage>
        <taxon>Eukaryota</taxon>
        <taxon>Metazoa</taxon>
        <taxon>Ecdysozoa</taxon>
        <taxon>Arthropoda</taxon>
        <taxon>Hexapoda</taxon>
        <taxon>Insecta</taxon>
        <taxon>Pterygota</taxon>
        <taxon>Neoptera</taxon>
        <taxon>Endopterygota</taxon>
        <taxon>Coleoptera</taxon>
        <taxon>Polyphaga</taxon>
        <taxon>Elateriformia</taxon>
        <taxon>Elateroidea</taxon>
        <taxon>Elateridae</taxon>
        <taxon>Agrypninae</taxon>
        <taxon>Pyrophorini</taxon>
        <taxon>Ignelater</taxon>
    </lineage>
</organism>
<dbReference type="SUPFAM" id="SSF50494">
    <property type="entry name" value="Trypsin-like serine proteases"/>
    <property type="match status" value="1"/>
</dbReference>
<protein>
    <recommendedName>
        <fullName evidence="1">Peptidase S1 domain-containing protein</fullName>
    </recommendedName>
</protein>
<dbReference type="Pfam" id="PF00089">
    <property type="entry name" value="Trypsin"/>
    <property type="match status" value="1"/>
</dbReference>
<dbReference type="AlphaFoldDB" id="A0A8K0CW24"/>
<dbReference type="InterPro" id="IPR043504">
    <property type="entry name" value="Peptidase_S1_PA_chymotrypsin"/>
</dbReference>
<keyword evidence="3" id="KW-1185">Reference proteome</keyword>
<dbReference type="Proteomes" id="UP000801492">
    <property type="component" value="Unassembled WGS sequence"/>
</dbReference>
<gene>
    <name evidence="2" type="ORF">ILUMI_13810</name>
</gene>
<accession>A0A8K0CW24</accession>
<dbReference type="GO" id="GO:0006508">
    <property type="term" value="P:proteolysis"/>
    <property type="evidence" value="ECO:0007669"/>
    <property type="project" value="InterPro"/>
</dbReference>
<dbReference type="InterPro" id="IPR009003">
    <property type="entry name" value="Peptidase_S1_PA"/>
</dbReference>
<evidence type="ECO:0000313" key="3">
    <source>
        <dbReference type="Proteomes" id="UP000801492"/>
    </source>
</evidence>
<evidence type="ECO:0000313" key="2">
    <source>
        <dbReference type="EMBL" id="KAF2892361.1"/>
    </source>
</evidence>
<dbReference type="PROSITE" id="PS50240">
    <property type="entry name" value="TRYPSIN_DOM"/>
    <property type="match status" value="1"/>
</dbReference>
<dbReference type="EMBL" id="VTPC01008781">
    <property type="protein sequence ID" value="KAF2892361.1"/>
    <property type="molecule type" value="Genomic_DNA"/>
</dbReference>
<dbReference type="InterPro" id="IPR001254">
    <property type="entry name" value="Trypsin_dom"/>
</dbReference>
<dbReference type="GO" id="GO:0004252">
    <property type="term" value="F:serine-type endopeptidase activity"/>
    <property type="evidence" value="ECO:0007669"/>
    <property type="project" value="InterPro"/>
</dbReference>
<feature type="domain" description="Peptidase S1" evidence="1">
    <location>
        <begin position="1"/>
        <end position="245"/>
    </location>
</feature>
<sequence>MRKDVSFKSFPFIAPVLVKPSDRHNRLFPEESLVCSSTIITNYWALSSRQCYDDITRFEIAATDLLLKSGTNHWNATKQTELNLKLHDVESLYTEHYVGVLMLIKVVQSFIREGIIQAPIAGKSYNYNLVTNLELAGYGSLISTHLQYFPGTRLREGRCKFRSLDEYTLCVGPAKHQNLIRHVCRGDIGGPIVNSAREKVLVGVLDQEACFFGLRCVEHIKIGPLETTLREFSKMVENMTGMRFV</sequence>
<proteinExistence type="predicted"/>
<comment type="caution">
    <text evidence="2">The sequence shown here is derived from an EMBL/GenBank/DDBJ whole genome shotgun (WGS) entry which is preliminary data.</text>
</comment>
<evidence type="ECO:0000259" key="1">
    <source>
        <dbReference type="PROSITE" id="PS50240"/>
    </source>
</evidence>
<name>A0A8K0CW24_IGNLU</name>
<reference evidence="2" key="1">
    <citation type="submission" date="2019-08" db="EMBL/GenBank/DDBJ databases">
        <title>The genome of the North American firefly Photinus pyralis.</title>
        <authorList>
            <consortium name="Photinus pyralis genome working group"/>
            <person name="Fallon T.R."/>
            <person name="Sander Lower S.E."/>
            <person name="Weng J.-K."/>
        </authorList>
    </citation>
    <scope>NUCLEOTIDE SEQUENCE</scope>
    <source>
        <strain evidence="2">TRF0915ILg1</strain>
        <tissue evidence="2">Whole body</tissue>
    </source>
</reference>
<dbReference type="Gene3D" id="2.40.10.10">
    <property type="entry name" value="Trypsin-like serine proteases"/>
    <property type="match status" value="1"/>
</dbReference>